<evidence type="ECO:0000256" key="1">
    <source>
        <dbReference type="SAM" id="MobiDB-lite"/>
    </source>
</evidence>
<comment type="caution">
    <text evidence="2">The sequence shown here is derived from an EMBL/GenBank/DDBJ whole genome shotgun (WGS) entry which is preliminary data.</text>
</comment>
<dbReference type="Proteomes" id="UP000828390">
    <property type="component" value="Unassembled WGS sequence"/>
</dbReference>
<keyword evidence="3" id="KW-1185">Reference proteome</keyword>
<protein>
    <submittedName>
        <fullName evidence="2">Uncharacterized protein</fullName>
    </submittedName>
</protein>
<evidence type="ECO:0000313" key="2">
    <source>
        <dbReference type="EMBL" id="KAH3844674.1"/>
    </source>
</evidence>
<gene>
    <name evidence="2" type="ORF">DPMN_086934</name>
</gene>
<name>A0A9D4KS24_DREPO</name>
<dbReference type="AlphaFoldDB" id="A0A9D4KS24"/>
<reference evidence="2" key="1">
    <citation type="journal article" date="2019" name="bioRxiv">
        <title>The Genome of the Zebra Mussel, Dreissena polymorpha: A Resource for Invasive Species Research.</title>
        <authorList>
            <person name="McCartney M.A."/>
            <person name="Auch B."/>
            <person name="Kono T."/>
            <person name="Mallez S."/>
            <person name="Zhang Y."/>
            <person name="Obille A."/>
            <person name="Becker A."/>
            <person name="Abrahante J.E."/>
            <person name="Garbe J."/>
            <person name="Badalamenti J.P."/>
            <person name="Herman A."/>
            <person name="Mangelson H."/>
            <person name="Liachko I."/>
            <person name="Sullivan S."/>
            <person name="Sone E.D."/>
            <person name="Koren S."/>
            <person name="Silverstein K.A.T."/>
            <person name="Beckman K.B."/>
            <person name="Gohl D.M."/>
        </authorList>
    </citation>
    <scope>NUCLEOTIDE SEQUENCE</scope>
    <source>
        <strain evidence="2">Duluth1</strain>
        <tissue evidence="2">Whole animal</tissue>
    </source>
</reference>
<accession>A0A9D4KS24</accession>
<proteinExistence type="predicted"/>
<organism evidence="2 3">
    <name type="scientific">Dreissena polymorpha</name>
    <name type="common">Zebra mussel</name>
    <name type="synonym">Mytilus polymorpha</name>
    <dbReference type="NCBI Taxonomy" id="45954"/>
    <lineage>
        <taxon>Eukaryota</taxon>
        <taxon>Metazoa</taxon>
        <taxon>Spiralia</taxon>
        <taxon>Lophotrochozoa</taxon>
        <taxon>Mollusca</taxon>
        <taxon>Bivalvia</taxon>
        <taxon>Autobranchia</taxon>
        <taxon>Heteroconchia</taxon>
        <taxon>Euheterodonta</taxon>
        <taxon>Imparidentia</taxon>
        <taxon>Neoheterodontei</taxon>
        <taxon>Myida</taxon>
        <taxon>Dreissenoidea</taxon>
        <taxon>Dreissenidae</taxon>
        <taxon>Dreissena</taxon>
    </lineage>
</organism>
<feature type="region of interest" description="Disordered" evidence="1">
    <location>
        <begin position="1"/>
        <end position="34"/>
    </location>
</feature>
<reference evidence="2" key="2">
    <citation type="submission" date="2020-11" db="EMBL/GenBank/DDBJ databases">
        <authorList>
            <person name="McCartney M.A."/>
            <person name="Auch B."/>
            <person name="Kono T."/>
            <person name="Mallez S."/>
            <person name="Becker A."/>
            <person name="Gohl D.M."/>
            <person name="Silverstein K.A.T."/>
            <person name="Koren S."/>
            <person name="Bechman K.B."/>
            <person name="Herman A."/>
            <person name="Abrahante J.E."/>
            <person name="Garbe J."/>
        </authorList>
    </citation>
    <scope>NUCLEOTIDE SEQUENCE</scope>
    <source>
        <strain evidence="2">Duluth1</strain>
        <tissue evidence="2">Whole animal</tissue>
    </source>
</reference>
<evidence type="ECO:0000313" key="3">
    <source>
        <dbReference type="Proteomes" id="UP000828390"/>
    </source>
</evidence>
<dbReference type="EMBL" id="JAIWYP010000003">
    <property type="protein sequence ID" value="KAH3844674.1"/>
    <property type="molecule type" value="Genomic_DNA"/>
</dbReference>
<sequence>MGFTGFSGPLGPGKTHADTSSVAHMRPEHPRESQTCYCSISRGLTSLILLRSSRGAAEDAHAI</sequence>